<gene>
    <name evidence="2" type="ORF">HMPREF0769_12689</name>
</gene>
<dbReference type="AlphaFoldDB" id="A0A0E1X8A8"/>
<evidence type="ECO:0000313" key="2">
    <source>
        <dbReference type="EMBL" id="EFH95068.1"/>
    </source>
</evidence>
<dbReference type="Pfam" id="PF10368">
    <property type="entry name" value="YkyA"/>
    <property type="match status" value="1"/>
</dbReference>
<dbReference type="InterPro" id="IPR036785">
    <property type="entry name" value="YkyA-like_sf"/>
</dbReference>
<dbReference type="Proteomes" id="UP000003455">
    <property type="component" value="Chromosome"/>
</dbReference>
<feature type="coiled-coil region" evidence="1">
    <location>
        <begin position="49"/>
        <end position="116"/>
    </location>
</feature>
<dbReference type="Gene3D" id="1.20.120.570">
    <property type="entry name" value="YkyA-like"/>
    <property type="match status" value="1"/>
</dbReference>
<name>A0A0E1X8A8_STAAU</name>
<sequence length="213" mass="24462">MEVQVMKFGKTIAVVLASSVLLAGCTTDKKEIKAYLKQVDKIKDDEEPIKTVGKKIAELDEKKKKLTEDVNSKDTAVRGKAVKDLIKNADDRLKEFEKEEDAIKKSEQDFKKAKSHVDNIDNDVKRKEVKQLDDVLKEKYKLHSDYAKAYKKAVNSEKTLFKYLNQNDATQQGVNEKSKAIEQNYKKLKEVSDKYTKVLNKVGKEKQDVDQFK</sequence>
<dbReference type="EMBL" id="ACJA02000004">
    <property type="protein sequence ID" value="EFH95068.1"/>
    <property type="molecule type" value="Genomic_DNA"/>
</dbReference>
<organism evidence="2">
    <name type="scientific">Staphylococcus aureus subsp. aureus MN8</name>
    <dbReference type="NCBI Taxonomy" id="548470"/>
    <lineage>
        <taxon>Bacteria</taxon>
        <taxon>Bacillati</taxon>
        <taxon>Bacillota</taxon>
        <taxon>Bacilli</taxon>
        <taxon>Bacillales</taxon>
        <taxon>Staphylococcaceae</taxon>
        <taxon>Staphylococcus</taxon>
    </lineage>
</organism>
<reference evidence="2" key="1">
    <citation type="submission" date="2010-05" db="EMBL/GenBank/DDBJ databases">
        <authorList>
            <person name="Muzny D."/>
            <person name="Qin X."/>
            <person name="Buhay C."/>
            <person name="Dugan-Rocha S."/>
            <person name="Ding Y."/>
            <person name="Chen G."/>
            <person name="Hawes A."/>
            <person name="Holder M."/>
            <person name="Jhangiani S."/>
            <person name="Johnson A."/>
            <person name="Khan Z."/>
            <person name="Li Z."/>
            <person name="Liu W."/>
            <person name="Liu X."/>
            <person name="Perez L."/>
            <person name="Shen H."/>
            <person name="Wang Q."/>
            <person name="Watt J."/>
            <person name="Xi L."/>
            <person name="Xin Y."/>
            <person name="Zhou J."/>
            <person name="Deng J."/>
            <person name="Jiang H."/>
            <person name="Liu Y."/>
            <person name="Qu J."/>
            <person name="Song X.-Z."/>
            <person name="Zhang L."/>
            <person name="Villasana D."/>
            <person name="Johnson A."/>
            <person name="Liu J."/>
            <person name="Liyanage D."/>
            <person name="Lorensuhewa L."/>
            <person name="Robinson T."/>
            <person name="Song A."/>
            <person name="Song B.-B."/>
            <person name="Dinh H."/>
            <person name="Thornton R."/>
            <person name="Coyle M."/>
            <person name="Francisco L."/>
            <person name="Jackson L."/>
            <person name="Javaid M."/>
            <person name="Korchina V."/>
            <person name="Kovar C."/>
            <person name="Mata R."/>
            <person name="Mathew T."/>
            <person name="Ngo R."/>
            <person name="Nguyen L."/>
            <person name="Nguyen N."/>
            <person name="Okwuonu G."/>
            <person name="Ongeri F."/>
            <person name="Pham C."/>
            <person name="Simmons D."/>
            <person name="Wilczek-Boney K."/>
            <person name="Hale W."/>
            <person name="Jakkamsetti A."/>
            <person name="Pham P."/>
            <person name="Ruth R."/>
            <person name="San Lucas F."/>
            <person name="Warren J."/>
            <person name="Zhang J."/>
            <person name="Zhao Z."/>
            <person name="Zhou C."/>
            <person name="Zhu D."/>
            <person name="Lee S."/>
            <person name="Bess C."/>
            <person name="Blankenburg K."/>
            <person name="Forbes L."/>
            <person name="Fu Q."/>
            <person name="Gubbala S."/>
            <person name="Hirani K."/>
            <person name="Jayaseelan J.C."/>
            <person name="Lara F."/>
            <person name="Munidasa M."/>
            <person name="Palculict T."/>
            <person name="Patil S."/>
            <person name="Pu L.-L."/>
            <person name="Saada N."/>
            <person name="Tang L."/>
            <person name="Weissenberger G."/>
            <person name="Zhu Y."/>
            <person name="Hemphill L."/>
            <person name="Shang Y."/>
            <person name="Youmans B."/>
            <person name="Ayvaz T."/>
            <person name="Ross M."/>
            <person name="Santibanez J."/>
            <person name="Aqrawi P."/>
            <person name="Gross S."/>
            <person name="Joshi V."/>
            <person name="Fowler G."/>
            <person name="Nazareth L."/>
            <person name="Reid J."/>
            <person name="Worley K."/>
            <person name="Petrosino J."/>
            <person name="Highlander S."/>
            <person name="Gibbs R."/>
        </authorList>
    </citation>
    <scope>NUCLEOTIDE SEQUENCE [LARGE SCALE GENOMIC DNA]</scope>
    <source>
        <strain evidence="2">MN8</strain>
    </source>
</reference>
<protein>
    <recommendedName>
        <fullName evidence="3">Lipoprotein</fullName>
    </recommendedName>
</protein>
<evidence type="ECO:0000256" key="1">
    <source>
        <dbReference type="SAM" id="Coils"/>
    </source>
</evidence>
<comment type="caution">
    <text evidence="2">The sequence shown here is derived from an EMBL/GenBank/DDBJ whole genome shotgun (WGS) entry which is preliminary data.</text>
</comment>
<dbReference type="HOGENOM" id="CLU_113682_0_0_9"/>
<proteinExistence type="predicted"/>
<evidence type="ECO:0008006" key="3">
    <source>
        <dbReference type="Google" id="ProtNLM"/>
    </source>
</evidence>
<dbReference type="SUPFAM" id="SSF140423">
    <property type="entry name" value="MW0975(SA0943)-like"/>
    <property type="match status" value="1"/>
</dbReference>
<dbReference type="InterPro" id="IPR019454">
    <property type="entry name" value="Lipoprot_YkyA-like"/>
</dbReference>
<dbReference type="PROSITE" id="PS51257">
    <property type="entry name" value="PROKAR_LIPOPROTEIN"/>
    <property type="match status" value="1"/>
</dbReference>
<keyword evidence="1" id="KW-0175">Coiled coil</keyword>
<accession>A0A0E1X8A8</accession>